<dbReference type="Gene3D" id="2.170.140.10">
    <property type="entry name" value="Chitin binding domain"/>
    <property type="match status" value="1"/>
</dbReference>
<feature type="domain" description="Chitin-binding type-2" evidence="3">
    <location>
        <begin position="151"/>
        <end position="207"/>
    </location>
</feature>
<dbReference type="SMART" id="SM00494">
    <property type="entry name" value="ChtBD2"/>
    <property type="match status" value="2"/>
</dbReference>
<evidence type="ECO:0000256" key="1">
    <source>
        <dbReference type="SAM" id="MobiDB-lite"/>
    </source>
</evidence>
<gene>
    <name evidence="4" type="ORF">XYLVIOL_LOCUS3807</name>
</gene>
<dbReference type="InterPro" id="IPR002557">
    <property type="entry name" value="Chitin-bd_dom"/>
</dbReference>
<dbReference type="InterPro" id="IPR036508">
    <property type="entry name" value="Chitin-bd_dom_sf"/>
</dbReference>
<name>A0ABP1NEB4_XYLVO</name>
<comment type="caution">
    <text evidence="4">The sequence shown here is derived from an EMBL/GenBank/DDBJ whole genome shotgun (WGS) entry which is preliminary data.</text>
</comment>
<dbReference type="SUPFAM" id="SSF57625">
    <property type="entry name" value="Invertebrate chitin-binding proteins"/>
    <property type="match status" value="2"/>
</dbReference>
<accession>A0ABP1NEB4</accession>
<evidence type="ECO:0000313" key="4">
    <source>
        <dbReference type="EMBL" id="CAL7939326.1"/>
    </source>
</evidence>
<evidence type="ECO:0000313" key="5">
    <source>
        <dbReference type="Proteomes" id="UP001642520"/>
    </source>
</evidence>
<dbReference type="Proteomes" id="UP001642520">
    <property type="component" value="Unassembled WGS sequence"/>
</dbReference>
<dbReference type="PROSITE" id="PS50940">
    <property type="entry name" value="CHIT_BIND_II"/>
    <property type="match status" value="1"/>
</dbReference>
<feature type="chain" id="PRO_5045361004" description="Chitin-binding type-2 domain-containing protein" evidence="2">
    <location>
        <begin position="22"/>
        <end position="969"/>
    </location>
</feature>
<dbReference type="EMBL" id="CAXAJV020001290">
    <property type="protein sequence ID" value="CAL7939326.1"/>
    <property type="molecule type" value="Genomic_DNA"/>
</dbReference>
<protein>
    <recommendedName>
        <fullName evidence="3">Chitin-binding type-2 domain-containing protein</fullName>
    </recommendedName>
</protein>
<sequence length="969" mass="107242">MKNSIPVLLLFALIVILIVVSQPVKKLADIDDTVVTNYGLHRYPRHLKLKSPTCRNNQYFDKAESRCLGIIGGGKVLYLNNTKSCGTNVLKPHCTNPRYYYICKQNKTILVECPNNRHFENRLQKCVLVPRKEYVSDTMQLNLDTFDSTQFSDCKRPGSFSVPGECALFYTCTQNGYRMYRNFYRCPRNMAYDAETEMCSPSSTCEGSRFPSLCLLNDSSFTVQKDGTSLICETMYTNGEVIPTVNTSETATASHEIAAISVDETTITSSKEMIRAMLNDDEVAFTTVASTGSIEPLVSGDNNDVANTMERTQEMSRSSNMDDSTSTTLYSTSMEESTFGKKTNFLIEQQDSITTMKEISKQSVAKDETTNTSPLILPNLLTSSITEKEVRTIVEVHPIPCLMTSDNTEIQVKTKTTGTDESMLEANTPKELVLDNRFNIMTANNVTLNTTKGLEQNIKRATKQLSIEDEITAFISTISATSEFNNKNAIYGSTKLSTDKFSILFDSNEKSTTDLVNMVTTDEDLLIQNSSAIMTETNVVETSTNFFVTGNTYTASMENIGFTNFLNESKYSKIDFYNFTFLNGTDATNYSDHSSSSTEKIDEFKSVVEIEPAVTNFTFSLDNVLHIEGTSISNTSSTMVSIPNMFNNRFTDNVTQISSIVSVTDSTFFVDDTFKSTMLSKSPFSITSGIVLNKNGESNASSVIEHNIMKTTFPMEANEIFTTTVYVDNIENVTDGSITASINTSLGNSDAINVENVIGGSTNVFIEKMFPNVNANNINNATTEKSSIVSINTFPAYINLNSAEIVIDGFTIGSTHNMSVNNSSINNIASVTERSAPFIDRDKNQSRRPVIQKNTLTATIRPSTSLEDLFAICKAHGLTEAITETSVSDLINMKEYSKLLDKNSWNTGKDETSGLNGNIAEKKSTSAPKQMHGEKAVLKNTLLPITSMVLNIVDKLELHIRDILKKLLH</sequence>
<keyword evidence="5" id="KW-1185">Reference proteome</keyword>
<feature type="signal peptide" evidence="2">
    <location>
        <begin position="1"/>
        <end position="21"/>
    </location>
</feature>
<feature type="region of interest" description="Disordered" evidence="1">
    <location>
        <begin position="910"/>
        <end position="932"/>
    </location>
</feature>
<dbReference type="Pfam" id="PF01607">
    <property type="entry name" value="CBM_14"/>
    <property type="match status" value="1"/>
</dbReference>
<keyword evidence="2" id="KW-0732">Signal</keyword>
<evidence type="ECO:0000256" key="2">
    <source>
        <dbReference type="SAM" id="SignalP"/>
    </source>
</evidence>
<proteinExistence type="predicted"/>
<reference evidence="4 5" key="1">
    <citation type="submission" date="2024-08" db="EMBL/GenBank/DDBJ databases">
        <authorList>
            <person name="Will J Nash"/>
            <person name="Angela Man"/>
            <person name="Seanna McTaggart"/>
            <person name="Kendall Baker"/>
            <person name="Tom Barker"/>
            <person name="Leah Catchpole"/>
            <person name="Alex Durrant"/>
            <person name="Karim Gharbi"/>
            <person name="Naomi Irish"/>
            <person name="Gemy Kaithakottil"/>
            <person name="Debby Ku"/>
            <person name="Aaliyah Providence"/>
            <person name="Felix Shaw"/>
            <person name="David Swarbreck"/>
            <person name="Chris Watkins"/>
            <person name="Ann M. McCartney"/>
            <person name="Giulio Formenti"/>
            <person name="Alice Mouton"/>
            <person name="Noel Vella"/>
            <person name="Bjorn M von Reumont"/>
            <person name="Adriana Vella"/>
            <person name="Wilfried Haerty"/>
        </authorList>
    </citation>
    <scope>NUCLEOTIDE SEQUENCE [LARGE SCALE GENOMIC DNA]</scope>
</reference>
<evidence type="ECO:0000259" key="3">
    <source>
        <dbReference type="PROSITE" id="PS50940"/>
    </source>
</evidence>
<organism evidence="4 5">
    <name type="scientific">Xylocopa violacea</name>
    <name type="common">Violet carpenter bee</name>
    <name type="synonym">Apis violacea</name>
    <dbReference type="NCBI Taxonomy" id="135666"/>
    <lineage>
        <taxon>Eukaryota</taxon>
        <taxon>Metazoa</taxon>
        <taxon>Ecdysozoa</taxon>
        <taxon>Arthropoda</taxon>
        <taxon>Hexapoda</taxon>
        <taxon>Insecta</taxon>
        <taxon>Pterygota</taxon>
        <taxon>Neoptera</taxon>
        <taxon>Endopterygota</taxon>
        <taxon>Hymenoptera</taxon>
        <taxon>Apocrita</taxon>
        <taxon>Aculeata</taxon>
        <taxon>Apoidea</taxon>
        <taxon>Anthophila</taxon>
        <taxon>Apidae</taxon>
        <taxon>Xylocopa</taxon>
        <taxon>Xylocopa</taxon>
    </lineage>
</organism>